<evidence type="ECO:0000313" key="2">
    <source>
        <dbReference type="Proteomes" id="UP000319432"/>
    </source>
</evidence>
<dbReference type="AlphaFoldDB" id="A0A502IPM5"/>
<gene>
    <name evidence="1" type="ORF">EEL30_14250</name>
</gene>
<proteinExistence type="predicted"/>
<accession>A0A502IPM5</accession>
<dbReference type="EMBL" id="CP033464">
    <property type="protein sequence ID" value="QDX93356.1"/>
    <property type="molecule type" value="Genomic_DNA"/>
</dbReference>
<reference evidence="1 2" key="1">
    <citation type="submission" date="2018-11" db="EMBL/GenBank/DDBJ databases">
        <title>Phylogenetic determinants of toxin gene distribution in genomes of Brevibacillus laterosporus.</title>
        <authorList>
            <person name="Glare T.R."/>
            <person name="Durrant A."/>
            <person name="Berry C."/>
            <person name="Palma L."/>
            <person name="Ormskirk M."/>
            <person name="Cox M.O."/>
        </authorList>
    </citation>
    <scope>NUCLEOTIDE SEQUENCE [LARGE SCALE GENOMIC DNA]</scope>
    <source>
        <strain evidence="1 2">1821L</strain>
    </source>
</reference>
<organism evidence="1 2">
    <name type="scientific">Brevibacillus laterosporus</name>
    <name type="common">Bacillus laterosporus</name>
    <dbReference type="NCBI Taxonomy" id="1465"/>
    <lineage>
        <taxon>Bacteria</taxon>
        <taxon>Bacillati</taxon>
        <taxon>Bacillota</taxon>
        <taxon>Bacilli</taxon>
        <taxon>Bacillales</taxon>
        <taxon>Paenibacillaceae</taxon>
        <taxon>Brevibacillus</taxon>
    </lineage>
</organism>
<dbReference type="Proteomes" id="UP000319432">
    <property type="component" value="Chromosome"/>
</dbReference>
<name>A0A502IPM5_BRELA</name>
<evidence type="ECO:0000313" key="1">
    <source>
        <dbReference type="EMBL" id="QDX93356.1"/>
    </source>
</evidence>
<sequence length="65" mass="7428">MAGLFNSKGMMHHFSGIRTKVVEIRELVETVDTVFTSFDRMSELGKSVNPFKQKKGKENIPHDMD</sequence>
<protein>
    <submittedName>
        <fullName evidence="1">Uncharacterized protein</fullName>
    </submittedName>
</protein>
<dbReference type="OrthoDB" id="2472503at2"/>
<keyword evidence="2" id="KW-1185">Reference proteome</keyword>